<organism evidence="1 2">
    <name type="scientific">Amblyomma americanum</name>
    <name type="common">Lone star tick</name>
    <dbReference type="NCBI Taxonomy" id="6943"/>
    <lineage>
        <taxon>Eukaryota</taxon>
        <taxon>Metazoa</taxon>
        <taxon>Ecdysozoa</taxon>
        <taxon>Arthropoda</taxon>
        <taxon>Chelicerata</taxon>
        <taxon>Arachnida</taxon>
        <taxon>Acari</taxon>
        <taxon>Parasitiformes</taxon>
        <taxon>Ixodida</taxon>
        <taxon>Ixodoidea</taxon>
        <taxon>Ixodidae</taxon>
        <taxon>Amblyomminae</taxon>
        <taxon>Amblyomma</taxon>
    </lineage>
</organism>
<comment type="caution">
    <text evidence="1">The sequence shown here is derived from an EMBL/GenBank/DDBJ whole genome shotgun (WGS) entry which is preliminary data.</text>
</comment>
<dbReference type="EMBL" id="JARKHS020016996">
    <property type="protein sequence ID" value="KAK8773373.1"/>
    <property type="molecule type" value="Genomic_DNA"/>
</dbReference>
<gene>
    <name evidence="1" type="ORF">V5799_012097</name>
</gene>
<dbReference type="Proteomes" id="UP001321473">
    <property type="component" value="Unassembled WGS sequence"/>
</dbReference>
<name>A0AAQ4EFS3_AMBAM</name>
<sequence>MTQVLRVNHCAAPPGDSVPARRPGSWRSRVRSFTEGSLDASEAAASSLTVLSHLGLWRRLPLGTSMWLGKKGI</sequence>
<dbReference type="AlphaFoldDB" id="A0AAQ4EFS3"/>
<reference evidence="1 2" key="1">
    <citation type="journal article" date="2023" name="Arcadia Sci">
        <title>De novo assembly of a long-read Amblyomma americanum tick genome.</title>
        <authorList>
            <person name="Chou S."/>
            <person name="Poskanzer K.E."/>
            <person name="Rollins M."/>
            <person name="Thuy-Boun P.S."/>
        </authorList>
    </citation>
    <scope>NUCLEOTIDE SEQUENCE [LARGE SCALE GENOMIC DNA]</scope>
    <source>
        <strain evidence="1">F_SG_1</strain>
        <tissue evidence="1">Salivary glands</tissue>
    </source>
</reference>
<keyword evidence="2" id="KW-1185">Reference proteome</keyword>
<evidence type="ECO:0000313" key="1">
    <source>
        <dbReference type="EMBL" id="KAK8773373.1"/>
    </source>
</evidence>
<accession>A0AAQ4EFS3</accession>
<proteinExistence type="predicted"/>
<protein>
    <submittedName>
        <fullName evidence="1">Uncharacterized protein</fullName>
    </submittedName>
</protein>
<evidence type="ECO:0000313" key="2">
    <source>
        <dbReference type="Proteomes" id="UP001321473"/>
    </source>
</evidence>